<dbReference type="PIRSF" id="PIRSF015855">
    <property type="entry name" value="TypeIII_Mtase_mKpnI"/>
    <property type="match status" value="1"/>
</dbReference>
<evidence type="ECO:0000313" key="8">
    <source>
        <dbReference type="EMBL" id="ENU27533.1"/>
    </source>
</evidence>
<evidence type="ECO:0000256" key="2">
    <source>
        <dbReference type="ARBA" id="ARBA00011900"/>
    </source>
</evidence>
<name>A0ABN0JQH3_9GAMM</name>
<gene>
    <name evidence="8" type="ORF">F992_01157</name>
</gene>
<dbReference type="InterPro" id="IPR002941">
    <property type="entry name" value="DNA_methylase_N4/N6"/>
</dbReference>
<comment type="similarity">
    <text evidence="1">Belongs to the N(4)/N(6)-methyltransferase family.</text>
</comment>
<evidence type="ECO:0000256" key="6">
    <source>
        <dbReference type="ARBA" id="ARBA00047942"/>
    </source>
</evidence>
<organism evidence="8 9">
    <name type="scientific">Acinetobacter modestus</name>
    <dbReference type="NCBI Taxonomy" id="1776740"/>
    <lineage>
        <taxon>Bacteria</taxon>
        <taxon>Pseudomonadati</taxon>
        <taxon>Pseudomonadota</taxon>
        <taxon>Gammaproteobacteria</taxon>
        <taxon>Moraxellales</taxon>
        <taxon>Moraxellaceae</taxon>
        <taxon>Acinetobacter</taxon>
    </lineage>
</organism>
<reference evidence="8 9" key="2">
    <citation type="journal article" date="2016" name="Int. J. Syst. Evol. Microbiol.">
        <title>Taxonomy of haemolytic and/or proteolytic strains of the genus Acinetobacter with the proposal of Acinetobacter courvalinii sp. nov. (genomic species 14 sensu Bouvet &amp; Jeanjean), Acinetobacter dispersus sp. nov. (genomic species 17), Acinetobacter modestus sp. nov., Acinetobacter proteolyticus sp. nov. and Acinetobacter vivianii sp. nov.</title>
        <authorList>
            <person name="Nemec A."/>
            <person name="Radolfova-Krizova L."/>
            <person name="Maixnerova M."/>
            <person name="Vrestiakova E."/>
            <person name="Jezek P."/>
            <person name="Sedo O."/>
        </authorList>
    </citation>
    <scope>NUCLEOTIDE SEQUENCE [LARGE SCALE GENOMIC DNA]</scope>
    <source>
        <strain evidence="8 9">NIPH 236</strain>
    </source>
</reference>
<keyword evidence="3" id="KW-0489">Methyltransferase</keyword>
<protein>
    <recommendedName>
        <fullName evidence="2">site-specific DNA-methyltransferase (adenine-specific)</fullName>
        <ecNumber evidence="2">2.1.1.72</ecNumber>
    </recommendedName>
</protein>
<feature type="domain" description="DNA methylase N-4/N-6" evidence="7">
    <location>
        <begin position="61"/>
        <end position="357"/>
    </location>
</feature>
<dbReference type="SUPFAM" id="SSF53335">
    <property type="entry name" value="S-adenosyl-L-methionine-dependent methyltransferases"/>
    <property type="match status" value="1"/>
</dbReference>
<dbReference type="EC" id="2.1.1.72" evidence="2"/>
<evidence type="ECO:0000256" key="3">
    <source>
        <dbReference type="ARBA" id="ARBA00022603"/>
    </source>
</evidence>
<dbReference type="InterPro" id="IPR001091">
    <property type="entry name" value="RM_Methyltransferase"/>
</dbReference>
<reference evidence="9" key="1">
    <citation type="submission" date="2013-02" db="EMBL/GenBank/DDBJ databases">
        <title>The Genome Sequence of Acinetobacter sp. NIPH 236.</title>
        <authorList>
            <consortium name="The Broad Institute Genome Sequencing Platform"/>
            <consortium name="The Broad Institute Genome Sequencing Center for Infectious Disease"/>
            <person name="Cerqueira G."/>
            <person name="Feldgarden M."/>
            <person name="Courvalin P."/>
            <person name="Perichon B."/>
            <person name="Grillot-Courvalin C."/>
            <person name="Clermont D."/>
            <person name="Rocha E."/>
            <person name="Yoon E.-J."/>
            <person name="Nemec A."/>
            <person name="Walker B."/>
            <person name="Young S.K."/>
            <person name="Zeng Q."/>
            <person name="Gargeya S."/>
            <person name="Fitzgerald M."/>
            <person name="Haas B."/>
            <person name="Abouelleil A."/>
            <person name="Alvarado L."/>
            <person name="Arachchi H.M."/>
            <person name="Berlin A.M."/>
            <person name="Chapman S.B."/>
            <person name="Dewar J."/>
            <person name="Goldberg J."/>
            <person name="Griggs A."/>
            <person name="Gujja S."/>
            <person name="Hansen M."/>
            <person name="Howarth C."/>
            <person name="Imamovic A."/>
            <person name="Larimer J."/>
            <person name="McCowan C."/>
            <person name="Murphy C."/>
            <person name="Neiman D."/>
            <person name="Pearson M."/>
            <person name="Priest M."/>
            <person name="Roberts A."/>
            <person name="Saif S."/>
            <person name="Shea T."/>
            <person name="Sisk P."/>
            <person name="Sykes S."/>
            <person name="Wortman J."/>
            <person name="Nusbaum C."/>
            <person name="Birren B."/>
        </authorList>
    </citation>
    <scope>NUCLEOTIDE SEQUENCE [LARGE SCALE GENOMIC DNA]</scope>
    <source>
        <strain evidence="9">NIPH 236</strain>
    </source>
</reference>
<dbReference type="PROSITE" id="PS00092">
    <property type="entry name" value="N6_MTASE"/>
    <property type="match status" value="1"/>
</dbReference>
<dbReference type="Proteomes" id="UP000013190">
    <property type="component" value="Unassembled WGS sequence"/>
</dbReference>
<dbReference type="GeneID" id="92834572"/>
<sequence length="514" mass="58479">MPLLDWVNRNQAEETATQVPYHLLKFEKSYGDVEQAKENLIIQGDNLQALKALLPLYGGRVKCIFIDPPYNTQTAFEHYDDKLEHAQWLSMMYPRLQLLKELLTEDGSIWITLDDNEAHYLKVLCDEIFGRKNFVANIVWQKRYSRENREAIGDAHDHLLVYAKNIMSFKQVRNLVPMNETQAKVYKNPNNDPKGRWRGIPMTAQAGHATPEQFYEVVSPSGKTFTPPEGRCWGVSRATFDRLLEEGRIYFGKNSDSQPNIIRYLSEVKGVVPWTWWNHDDHGHTDEAKKESQFLFGKDETFSSPKPERLMEKVIHIASNQGDIVLDSFLGSATTVAVAHKMGRHYIGIEMGEHAKTHVIPRLEKVIDGEQGGISKAVNWQGGGGFSFYTLGSPVFDDNGFLNADVKFKDLASYVWWLETKFALNQTENFDNPFLGIHEGTAYYLLYNGILGDRRPNGGNVLTSSVLNHLNECHAHDGKRIVIGEASRLSPARLEALNIEFKQIPYSLYGNKAK</sequence>
<evidence type="ECO:0000313" key="9">
    <source>
        <dbReference type="Proteomes" id="UP000013190"/>
    </source>
</evidence>
<dbReference type="RefSeq" id="WP_004660851.1">
    <property type="nucleotide sequence ID" value="NZ_BMDV01000002.1"/>
</dbReference>
<comment type="caution">
    <text evidence="8">The sequence shown here is derived from an EMBL/GenBank/DDBJ whole genome shotgun (WGS) entry which is preliminary data.</text>
</comment>
<evidence type="ECO:0000256" key="5">
    <source>
        <dbReference type="ARBA" id="ARBA00022691"/>
    </source>
</evidence>
<keyword evidence="5" id="KW-0949">S-adenosyl-L-methionine</keyword>
<proteinExistence type="inferred from homology"/>
<evidence type="ECO:0000256" key="1">
    <source>
        <dbReference type="ARBA" id="ARBA00006594"/>
    </source>
</evidence>
<dbReference type="InterPro" id="IPR002295">
    <property type="entry name" value="N4/N6-MTase_EcoPI_Mod-like"/>
</dbReference>
<comment type="catalytic activity">
    <reaction evidence="6">
        <text>a 2'-deoxyadenosine in DNA + S-adenosyl-L-methionine = an N(6)-methyl-2'-deoxyadenosine in DNA + S-adenosyl-L-homocysteine + H(+)</text>
        <dbReference type="Rhea" id="RHEA:15197"/>
        <dbReference type="Rhea" id="RHEA-COMP:12418"/>
        <dbReference type="Rhea" id="RHEA-COMP:12419"/>
        <dbReference type="ChEBI" id="CHEBI:15378"/>
        <dbReference type="ChEBI" id="CHEBI:57856"/>
        <dbReference type="ChEBI" id="CHEBI:59789"/>
        <dbReference type="ChEBI" id="CHEBI:90615"/>
        <dbReference type="ChEBI" id="CHEBI:90616"/>
        <dbReference type="EC" id="2.1.1.72"/>
    </reaction>
</comment>
<dbReference type="Gene3D" id="3.40.50.150">
    <property type="entry name" value="Vaccinia Virus protein VP39"/>
    <property type="match status" value="1"/>
</dbReference>
<dbReference type="PRINTS" id="PR00508">
    <property type="entry name" value="S21N4MTFRASE"/>
</dbReference>
<evidence type="ECO:0000256" key="4">
    <source>
        <dbReference type="ARBA" id="ARBA00022679"/>
    </source>
</evidence>
<dbReference type="InterPro" id="IPR002052">
    <property type="entry name" value="DNA_methylase_N6_adenine_CS"/>
</dbReference>
<accession>A0ABN0JQH3</accession>
<evidence type="ECO:0000259" key="7">
    <source>
        <dbReference type="Pfam" id="PF01555"/>
    </source>
</evidence>
<keyword evidence="9" id="KW-1185">Reference proteome</keyword>
<dbReference type="Pfam" id="PF01555">
    <property type="entry name" value="N6_N4_Mtase"/>
    <property type="match status" value="1"/>
</dbReference>
<dbReference type="InterPro" id="IPR029063">
    <property type="entry name" value="SAM-dependent_MTases_sf"/>
</dbReference>
<keyword evidence="4" id="KW-0808">Transferase</keyword>
<dbReference type="EMBL" id="APOJ01000020">
    <property type="protein sequence ID" value="ENU27533.1"/>
    <property type="molecule type" value="Genomic_DNA"/>
</dbReference>